<gene>
    <name evidence="3" type="ORF">CCAM_LOCUS39576</name>
</gene>
<proteinExistence type="predicted"/>
<dbReference type="PANTHER" id="PTHR46929:SF4">
    <property type="entry name" value="MYB_SANT-LIKE DOMAIN-CONTAINING PROTEIN"/>
    <property type="match status" value="1"/>
</dbReference>
<feature type="compositionally biased region" description="Polar residues" evidence="1">
    <location>
        <begin position="157"/>
        <end position="167"/>
    </location>
</feature>
<dbReference type="Pfam" id="PF12776">
    <property type="entry name" value="Myb_DNA-bind_3"/>
    <property type="match status" value="1"/>
</dbReference>
<dbReference type="OrthoDB" id="1296498at2759"/>
<dbReference type="EMBL" id="OOIL02006555">
    <property type="protein sequence ID" value="VFQ97800.1"/>
    <property type="molecule type" value="Genomic_DNA"/>
</dbReference>
<protein>
    <recommendedName>
        <fullName evidence="2">Myb/SANT-like domain-containing protein</fullName>
    </recommendedName>
</protein>
<feature type="region of interest" description="Disordered" evidence="1">
    <location>
        <begin position="142"/>
        <end position="175"/>
    </location>
</feature>
<reference evidence="3 4" key="1">
    <citation type="submission" date="2018-04" db="EMBL/GenBank/DDBJ databases">
        <authorList>
            <person name="Vogel A."/>
        </authorList>
    </citation>
    <scope>NUCLEOTIDE SEQUENCE [LARGE SCALE GENOMIC DNA]</scope>
</reference>
<sequence>MDEFLLDSLMEQKLKGQKIGGVFSSTAYNVVSKNVSSKFNILCGPTHIRNRLKTLKKHLGMVKDIMQNGSGFGFNFSTKMLEAEEGVWDAYLKAKPKAAFLKYNPIPCYEILDELFGKDRATGSRAVSAKQRQMQWAKEQNYMEENEEDAVNDEVGKQNNNEESSTSKIEEPKKKKTRMVDVVSEEISLLTASIGEVATAIKLGNQRNYTEEDLFDEIASVGGMSEFSQMTIYQKLTGDVSAARAFHKCPTVHKKLWLCVKFGEEIFDDELV</sequence>
<evidence type="ECO:0000256" key="1">
    <source>
        <dbReference type="SAM" id="MobiDB-lite"/>
    </source>
</evidence>
<dbReference type="PANTHER" id="PTHR46929">
    <property type="entry name" value="EXPRESSED PROTEIN"/>
    <property type="match status" value="1"/>
</dbReference>
<evidence type="ECO:0000313" key="4">
    <source>
        <dbReference type="Proteomes" id="UP000595140"/>
    </source>
</evidence>
<keyword evidence="4" id="KW-1185">Reference proteome</keyword>
<dbReference type="AlphaFoldDB" id="A0A484N9S4"/>
<evidence type="ECO:0000259" key="2">
    <source>
        <dbReference type="Pfam" id="PF12776"/>
    </source>
</evidence>
<dbReference type="Proteomes" id="UP000595140">
    <property type="component" value="Unassembled WGS sequence"/>
</dbReference>
<feature type="domain" description="Myb/SANT-like" evidence="2">
    <location>
        <begin position="1"/>
        <end position="91"/>
    </location>
</feature>
<feature type="compositionally biased region" description="Acidic residues" evidence="1">
    <location>
        <begin position="142"/>
        <end position="152"/>
    </location>
</feature>
<evidence type="ECO:0000313" key="3">
    <source>
        <dbReference type="EMBL" id="VFQ97800.1"/>
    </source>
</evidence>
<dbReference type="InterPro" id="IPR024752">
    <property type="entry name" value="Myb/SANT-like_dom"/>
</dbReference>
<name>A0A484N9S4_9ASTE</name>
<accession>A0A484N9S4</accession>
<organism evidence="3 4">
    <name type="scientific">Cuscuta campestris</name>
    <dbReference type="NCBI Taxonomy" id="132261"/>
    <lineage>
        <taxon>Eukaryota</taxon>
        <taxon>Viridiplantae</taxon>
        <taxon>Streptophyta</taxon>
        <taxon>Embryophyta</taxon>
        <taxon>Tracheophyta</taxon>
        <taxon>Spermatophyta</taxon>
        <taxon>Magnoliopsida</taxon>
        <taxon>eudicotyledons</taxon>
        <taxon>Gunneridae</taxon>
        <taxon>Pentapetalae</taxon>
        <taxon>asterids</taxon>
        <taxon>lamiids</taxon>
        <taxon>Solanales</taxon>
        <taxon>Convolvulaceae</taxon>
        <taxon>Cuscuteae</taxon>
        <taxon>Cuscuta</taxon>
        <taxon>Cuscuta subgen. Grammica</taxon>
        <taxon>Cuscuta sect. Cleistogrammica</taxon>
    </lineage>
</organism>